<dbReference type="Proteomes" id="UP001293593">
    <property type="component" value="Unassembled WGS sequence"/>
</dbReference>
<keyword evidence="2" id="KW-0804">Transcription</keyword>
<keyword evidence="5" id="KW-1185">Reference proteome</keyword>
<dbReference type="InterPro" id="IPR038538">
    <property type="entry name" value="MTERF_sf"/>
</dbReference>
<protein>
    <submittedName>
        <fullName evidence="4">Uncharacterized protein</fullName>
    </submittedName>
</protein>
<dbReference type="Pfam" id="PF02536">
    <property type="entry name" value="mTERF"/>
    <property type="match status" value="1"/>
</dbReference>
<gene>
    <name evidence="4" type="ORF">QN277_018654</name>
</gene>
<dbReference type="PANTHER" id="PTHR13068">
    <property type="entry name" value="CGI-12 PROTEIN-RELATED"/>
    <property type="match status" value="1"/>
</dbReference>
<dbReference type="GO" id="GO:0003676">
    <property type="term" value="F:nucleic acid binding"/>
    <property type="evidence" value="ECO:0007669"/>
    <property type="project" value="InterPro"/>
</dbReference>
<evidence type="ECO:0000256" key="2">
    <source>
        <dbReference type="ARBA" id="ARBA00022472"/>
    </source>
</evidence>
<proteinExistence type="inferred from homology"/>
<dbReference type="AlphaFoldDB" id="A0AAE1MRS7"/>
<organism evidence="4 5">
    <name type="scientific">Acacia crassicarpa</name>
    <name type="common">northern wattle</name>
    <dbReference type="NCBI Taxonomy" id="499986"/>
    <lineage>
        <taxon>Eukaryota</taxon>
        <taxon>Viridiplantae</taxon>
        <taxon>Streptophyta</taxon>
        <taxon>Embryophyta</taxon>
        <taxon>Tracheophyta</taxon>
        <taxon>Spermatophyta</taxon>
        <taxon>Magnoliopsida</taxon>
        <taxon>eudicotyledons</taxon>
        <taxon>Gunneridae</taxon>
        <taxon>Pentapetalae</taxon>
        <taxon>rosids</taxon>
        <taxon>fabids</taxon>
        <taxon>Fabales</taxon>
        <taxon>Fabaceae</taxon>
        <taxon>Caesalpinioideae</taxon>
        <taxon>mimosoid clade</taxon>
        <taxon>Acacieae</taxon>
        <taxon>Acacia</taxon>
    </lineage>
</organism>
<comment type="similarity">
    <text evidence="1">Belongs to the mTERF family.</text>
</comment>
<dbReference type="EMBL" id="JAWXYG010000004">
    <property type="protein sequence ID" value="KAK4275604.1"/>
    <property type="molecule type" value="Genomic_DNA"/>
</dbReference>
<keyword evidence="3" id="KW-0809">Transit peptide</keyword>
<dbReference type="SMART" id="SM00733">
    <property type="entry name" value="Mterf"/>
    <property type="match status" value="5"/>
</dbReference>
<evidence type="ECO:0000313" key="4">
    <source>
        <dbReference type="EMBL" id="KAK4275604.1"/>
    </source>
</evidence>
<evidence type="ECO:0000256" key="1">
    <source>
        <dbReference type="ARBA" id="ARBA00007692"/>
    </source>
</evidence>
<accession>A0AAE1MRS7</accession>
<dbReference type="Gene3D" id="1.25.70.10">
    <property type="entry name" value="Transcription termination factor 3, mitochondrial"/>
    <property type="match status" value="1"/>
</dbReference>
<evidence type="ECO:0000313" key="5">
    <source>
        <dbReference type="Proteomes" id="UP001293593"/>
    </source>
</evidence>
<evidence type="ECO:0000256" key="3">
    <source>
        <dbReference type="ARBA" id="ARBA00022946"/>
    </source>
</evidence>
<dbReference type="FunFam" id="1.25.70.10:FF:000001">
    <property type="entry name" value="Mitochondrial transcription termination factor-like"/>
    <property type="match status" value="1"/>
</dbReference>
<name>A0AAE1MRS7_9FABA</name>
<sequence>MRNFLIARLSSSLPCWRTTQFGFLQHNASLISYSFSSGAKFAQSNQPEQNRHGNFTFTVSYLMNNFGMSAELAGKLSRRFELKDLDKPNSVLSLLRSYEFSDAQISKIVKCFPQVLAANPEHNLLPKLRFVHSVGFSASEIPELFSSNPTLLFLSLEKRITPHYKAIKRVVGDDCKVKRCLKNSRWNVGSYRLKNMVPNMKVLRDEGVPQSSVITLLSRNANVVFIDQLKFVEYVKFVKETGIEHFKATFIDALIVVTKVGKSNWELKLDIFERLGWSRDVTLLAFSKCPHIMRYSEVKITNTMKFCLDEIGLQLEDIAGWPTIFSYSLKQRIIPRWSVAKILKMKGLIKDNMSIPSMMIMSEKKFRENFLIKFQESVPQLLELYSGELRPSSEVLL</sequence>
<dbReference type="GO" id="GO:0006353">
    <property type="term" value="P:DNA-templated transcription termination"/>
    <property type="evidence" value="ECO:0007669"/>
    <property type="project" value="UniProtKB-KW"/>
</dbReference>
<dbReference type="PANTHER" id="PTHR13068:SF133">
    <property type="entry name" value="MITOCHONDRIAL TRANSCRIPTION TERMINATION FACTOR FAMILY PROTEIN"/>
    <property type="match status" value="1"/>
</dbReference>
<dbReference type="InterPro" id="IPR003690">
    <property type="entry name" value="MTERF"/>
</dbReference>
<comment type="caution">
    <text evidence="4">The sequence shown here is derived from an EMBL/GenBank/DDBJ whole genome shotgun (WGS) entry which is preliminary data.</text>
</comment>
<keyword evidence="2" id="KW-0806">Transcription termination</keyword>
<reference evidence="4" key="1">
    <citation type="submission" date="2023-10" db="EMBL/GenBank/DDBJ databases">
        <title>Chromosome-level genome of the transformable northern wattle, Acacia crassicarpa.</title>
        <authorList>
            <person name="Massaro I."/>
            <person name="Sinha N.R."/>
            <person name="Poethig S."/>
            <person name="Leichty A.R."/>
        </authorList>
    </citation>
    <scope>NUCLEOTIDE SEQUENCE</scope>
    <source>
        <strain evidence="4">Acra3RX</strain>
        <tissue evidence="4">Leaf</tissue>
    </source>
</reference>
<keyword evidence="2" id="KW-0805">Transcription regulation</keyword>